<keyword evidence="4" id="KW-0520">NAD</keyword>
<keyword evidence="13" id="KW-1185">Reference proteome</keyword>
<dbReference type="InterPro" id="IPR016163">
    <property type="entry name" value="Ald_DH_C"/>
</dbReference>
<dbReference type="InterPro" id="IPR015590">
    <property type="entry name" value="Aldehyde_DH_dom"/>
</dbReference>
<dbReference type="InterPro" id="IPR016162">
    <property type="entry name" value="Ald_DH_N"/>
</dbReference>
<dbReference type="GO" id="GO:0003842">
    <property type="term" value="F:L-glutamate gamma-semialdehyde dehydrogenase activity"/>
    <property type="evidence" value="ECO:0007669"/>
    <property type="project" value="UniProtKB-EC"/>
</dbReference>
<dbReference type="Gene3D" id="3.40.605.10">
    <property type="entry name" value="Aldehyde Dehydrogenase, Chain A, domain 1"/>
    <property type="match status" value="1"/>
</dbReference>
<dbReference type="InterPro" id="IPR029041">
    <property type="entry name" value="FAD-linked_oxidoreductase-like"/>
</dbReference>
<dbReference type="Pfam" id="PF01619">
    <property type="entry name" value="Pro_dh"/>
    <property type="match status" value="1"/>
</dbReference>
<dbReference type="UniPathway" id="UPA00261">
    <property type="reaction ID" value="UER00373"/>
</dbReference>
<dbReference type="InterPro" id="IPR016161">
    <property type="entry name" value="Ald_DH/histidinol_DH"/>
</dbReference>
<dbReference type="SUPFAM" id="SSF51730">
    <property type="entry name" value="FAD-linked oxidoreductase"/>
    <property type="match status" value="1"/>
</dbReference>
<evidence type="ECO:0000256" key="1">
    <source>
        <dbReference type="ARBA" id="ARBA00004786"/>
    </source>
</evidence>
<gene>
    <name evidence="12" type="ORF">CP960_07560</name>
</gene>
<evidence type="ECO:0000256" key="8">
    <source>
        <dbReference type="RuleBase" id="RU003345"/>
    </source>
</evidence>
<dbReference type="GO" id="GO:0010133">
    <property type="term" value="P:L-proline catabolic process to L-glutamate"/>
    <property type="evidence" value="ECO:0007669"/>
    <property type="project" value="UniProtKB-UniPathway"/>
</dbReference>
<protein>
    <recommendedName>
        <fullName evidence="2">L-glutamate gamma-semialdehyde dehydrogenase</fullName>
        <ecNumber evidence="2">1.2.1.88</ecNumber>
    </recommendedName>
</protein>
<dbReference type="InterPro" id="IPR016160">
    <property type="entry name" value="Ald_DH_CS_CYS"/>
</dbReference>
<feature type="domain" description="Aldehyde dehydrogenase" evidence="10">
    <location>
        <begin position="551"/>
        <end position="977"/>
    </location>
</feature>
<feature type="active site" evidence="6 7">
    <location>
        <position position="756"/>
    </location>
</feature>
<evidence type="ECO:0000313" key="12">
    <source>
        <dbReference type="EMBL" id="PKI80851.1"/>
    </source>
</evidence>
<dbReference type="PROSITE" id="PS00687">
    <property type="entry name" value="ALDEHYDE_DEHYDR_GLU"/>
    <property type="match status" value="1"/>
</dbReference>
<dbReference type="EC" id="1.2.1.88" evidence="2"/>
<feature type="active site" evidence="6">
    <location>
        <position position="790"/>
    </location>
</feature>
<evidence type="ECO:0000313" key="13">
    <source>
        <dbReference type="Proteomes" id="UP000233248"/>
    </source>
</evidence>
<organism evidence="12 13">
    <name type="scientific">Malaciobacter halophilus</name>
    <dbReference type="NCBI Taxonomy" id="197482"/>
    <lineage>
        <taxon>Bacteria</taxon>
        <taxon>Pseudomonadati</taxon>
        <taxon>Campylobacterota</taxon>
        <taxon>Epsilonproteobacteria</taxon>
        <taxon>Campylobacterales</taxon>
        <taxon>Arcobacteraceae</taxon>
        <taxon>Malaciobacter</taxon>
    </lineage>
</organism>
<feature type="domain" description="Proline dehydrogenase" evidence="11">
    <location>
        <begin position="131"/>
        <end position="430"/>
    </location>
</feature>
<dbReference type="PANTHER" id="PTHR42862:SF1">
    <property type="entry name" value="DELTA-1-PYRROLINE-5-CARBOXYLATE DEHYDROGENASE 2, ISOFORM A-RELATED"/>
    <property type="match status" value="1"/>
</dbReference>
<dbReference type="SUPFAM" id="SSF53720">
    <property type="entry name" value="ALDH-like"/>
    <property type="match status" value="1"/>
</dbReference>
<dbReference type="PIRSF" id="PIRSF000197">
    <property type="entry name" value="Bifunct_PutA"/>
    <property type="match status" value="1"/>
</dbReference>
<dbReference type="FunFam" id="3.40.309.10:FF:000005">
    <property type="entry name" value="1-pyrroline-5-carboxylate dehydrogenase 1"/>
    <property type="match status" value="1"/>
</dbReference>
<evidence type="ECO:0000256" key="2">
    <source>
        <dbReference type="ARBA" id="ARBA00012884"/>
    </source>
</evidence>
<dbReference type="PANTHER" id="PTHR42862">
    <property type="entry name" value="DELTA-1-PYRROLINE-5-CARBOXYLATE DEHYDROGENASE 1, ISOFORM A-RELATED"/>
    <property type="match status" value="1"/>
</dbReference>
<dbReference type="PROSITE" id="PS00070">
    <property type="entry name" value="ALDEHYDE_DEHYDR_CYS"/>
    <property type="match status" value="1"/>
</dbReference>
<comment type="caution">
    <text evidence="12">The sequence shown here is derived from an EMBL/GenBank/DDBJ whole genome shotgun (WGS) entry which is preliminary data.</text>
</comment>
<feature type="coiled-coil region" evidence="9">
    <location>
        <begin position="1"/>
        <end position="28"/>
    </location>
</feature>
<dbReference type="KEGG" id="ahs:AHALO_1453"/>
<dbReference type="GO" id="GO:0004657">
    <property type="term" value="F:proline dehydrogenase activity"/>
    <property type="evidence" value="ECO:0007669"/>
    <property type="project" value="InterPro"/>
</dbReference>
<name>A0A2N1J2S6_9BACT</name>
<evidence type="ECO:0000256" key="7">
    <source>
        <dbReference type="PROSITE-ProRule" id="PRU10007"/>
    </source>
</evidence>
<evidence type="ECO:0000256" key="4">
    <source>
        <dbReference type="ARBA" id="ARBA00023027"/>
    </source>
</evidence>
<dbReference type="Proteomes" id="UP000233248">
    <property type="component" value="Unassembled WGS sequence"/>
</dbReference>
<dbReference type="RefSeq" id="WP_101184810.1">
    <property type="nucleotide sequence ID" value="NZ_CP031218.1"/>
</dbReference>
<dbReference type="EMBL" id="NXIF01000027">
    <property type="protein sequence ID" value="PKI80851.1"/>
    <property type="molecule type" value="Genomic_DNA"/>
</dbReference>
<evidence type="ECO:0000256" key="5">
    <source>
        <dbReference type="ARBA" id="ARBA00048142"/>
    </source>
</evidence>
<dbReference type="InterPro" id="IPR050485">
    <property type="entry name" value="Proline_metab_enzyme"/>
</dbReference>
<dbReference type="Gene3D" id="3.20.20.220">
    <property type="match status" value="1"/>
</dbReference>
<dbReference type="Gene3D" id="3.40.309.10">
    <property type="entry name" value="Aldehyde Dehydrogenase, Chain A, domain 2"/>
    <property type="match status" value="1"/>
</dbReference>
<sequence length="1193" mass="135645">MKNEQELIQKAVNLAEKWQNRATELVNDWDKQFSIKMKKMLAHPEDKALLIELMDQCFRTNSNKRVADQIIFLLEKHGMAHFFTTKDKTLLWLFQNFGKYLPDLSVPLFVNQIREDTKTVVIKGEDEPFNEHLEKRKKEGTRININLIGEVVLGEDEAEERIQKYLKALENPNIDYISIKISTIYSQINSMDFEATVSTLVNKLTRIYEQAKKYPYIAPDGTKTNKFINLDMEEYKDLTITVEVFKRTLSLPQFKDFYAGIVLQAYIPDSFLVQKDLCQWAKQRVNEGGSPIKFRLVKGANMEMEETEASQKHWQMVTYTNKSHSDANYKRMVKYALDKDNATYMHVGTASHNLFELAFATVLAEHNATTKFHTLEMLEGMSESARLAINEISKDVILYAPTAAREQFTNAIAYLVRRLDENTGPNNFIRYSFGLKVGTKDWNDQKALFIKSFALEDEAFIGSFRTQNRLTEKWDTFNNSSYDTNEYHAEADTDFILSQNQKWARQIVKKWQFTKDTTHETKPIVVAGKEIVTGRKVYKALDKSQLKDEVLAGKFAMANEDDLKRAVETAKADVDGWRAKTYEQRHAILKQAAIKVRERRGDLIGIAAAEVGKVFTETDVEVSEAVDFIEFYSHSSRYFEKYTNLQFKGKGVGVVIPPWNFPVAIPLGGVAATLAAGNTVIIKPATVAALTAYEMCKCFWDAGISKNVLQFVPCPGVLAGEHLVANEDVDYVILTGGEDTAASMLETRPNLFLTAETGGKDATIVTNMADRDQAIKNICQSAFGNSGQKCSATSLLVLEEEVYNDESFKKALVDAAKSMSVGSVWNLKNRIGTLANSVSGKLKEAIENLEEGEEWALAPSFAQDNEYMLKPSIKWNVKEGSFIHMNELFGPVLAVMKARNLKHAVDIVNATGYGLTSGIESLDEREVNYWKEHIKAGNLYVNRGTTGAIVLRQPFGGMGKSAIGAGRKVGIYNYITQFVDFEEVAKPEITKSFHTDLSRFISHCKDKYINDKEDFEKLEVALQSYYYNLNTEFNKQKDYFKVRGEDNHFRYIPLNRVIIRVSDDDTLFEVVSRVLAARVSKVHFTVSINNNDKVEEFFKEATILFSSKDRLVKHTDEKLANVIGSYERVIYSDISKVPDTIFKAASKHLGTFIVRMKPMMEGRLELLNYFKEQSISHSYHRYGNIGAREYSKK</sequence>
<comment type="pathway">
    <text evidence="1">Amino-acid degradation; L-proline degradation into L-glutamate; L-glutamate from L-proline: step 2/2.</text>
</comment>
<comment type="similarity">
    <text evidence="8">Belongs to the aldehyde dehydrogenase family.</text>
</comment>
<proteinExistence type="inferred from homology"/>
<evidence type="ECO:0000259" key="10">
    <source>
        <dbReference type="Pfam" id="PF00171"/>
    </source>
</evidence>
<dbReference type="InterPro" id="IPR002872">
    <property type="entry name" value="Proline_DH_dom"/>
</dbReference>
<dbReference type="GO" id="GO:0003700">
    <property type="term" value="F:DNA-binding transcription factor activity"/>
    <property type="evidence" value="ECO:0007669"/>
    <property type="project" value="InterPro"/>
</dbReference>
<evidence type="ECO:0000256" key="3">
    <source>
        <dbReference type="ARBA" id="ARBA00023002"/>
    </source>
</evidence>
<dbReference type="OrthoDB" id="9762913at2"/>
<evidence type="ECO:0000259" key="11">
    <source>
        <dbReference type="Pfam" id="PF01619"/>
    </source>
</evidence>
<evidence type="ECO:0000256" key="6">
    <source>
        <dbReference type="PIRSR" id="PIRSR000197-1"/>
    </source>
</evidence>
<keyword evidence="3 8" id="KW-0560">Oxidoreductase</keyword>
<comment type="catalytic activity">
    <reaction evidence="5">
        <text>L-glutamate 5-semialdehyde + NAD(+) + H2O = L-glutamate + NADH + 2 H(+)</text>
        <dbReference type="Rhea" id="RHEA:30235"/>
        <dbReference type="ChEBI" id="CHEBI:15377"/>
        <dbReference type="ChEBI" id="CHEBI:15378"/>
        <dbReference type="ChEBI" id="CHEBI:29985"/>
        <dbReference type="ChEBI" id="CHEBI:57540"/>
        <dbReference type="ChEBI" id="CHEBI:57945"/>
        <dbReference type="ChEBI" id="CHEBI:58066"/>
        <dbReference type="EC" id="1.2.1.88"/>
    </reaction>
</comment>
<dbReference type="Pfam" id="PF00171">
    <property type="entry name" value="Aldedh"/>
    <property type="match status" value="1"/>
</dbReference>
<dbReference type="InterPro" id="IPR025703">
    <property type="entry name" value="Bifunct_PutA"/>
</dbReference>
<evidence type="ECO:0000256" key="9">
    <source>
        <dbReference type="SAM" id="Coils"/>
    </source>
</evidence>
<dbReference type="GO" id="GO:0009898">
    <property type="term" value="C:cytoplasmic side of plasma membrane"/>
    <property type="evidence" value="ECO:0007669"/>
    <property type="project" value="TreeGrafter"/>
</dbReference>
<dbReference type="AlphaFoldDB" id="A0A2N1J2S6"/>
<accession>A0A2N1J2S6</accession>
<keyword evidence="9" id="KW-0175">Coiled coil</keyword>
<dbReference type="InterPro" id="IPR029510">
    <property type="entry name" value="Ald_DH_CS_GLU"/>
</dbReference>
<reference evidence="12 13" key="1">
    <citation type="submission" date="2017-09" db="EMBL/GenBank/DDBJ databases">
        <title>Genomics of the genus Arcobacter.</title>
        <authorList>
            <person name="Perez-Cataluna A."/>
            <person name="Figueras M.J."/>
            <person name="Salas-Masso N."/>
        </authorList>
    </citation>
    <scope>NUCLEOTIDE SEQUENCE [LARGE SCALE GENOMIC DNA]</scope>
    <source>
        <strain evidence="12 13">DSM 18005</strain>
    </source>
</reference>